<comment type="caution">
    <text evidence="1">The sequence shown here is derived from an EMBL/GenBank/DDBJ whole genome shotgun (WGS) entry which is preliminary data.</text>
</comment>
<sequence length="225" mass="25156">MAHKASEQEICQSVLGFVTEGTYPTSENVIAAEFPVSALAKELELISKAREEVEVNNDFDADGWISQAKQLHADIERSRVTAREIVAQHENTNPLQLKVEDAAAKFQLVETEIAFNQAVTHTLEEVQRLCQRLDAGRAILGEGQVMDAIETLEATEQAIKRDNLFSNTTVMHVLLENVGELRREIAEYLRARWSKQLNVDRTASTLTLLNNNGKQFSQPGSGNFY</sequence>
<accession>A0ABQ6KLE6</accession>
<reference evidence="1" key="1">
    <citation type="submission" date="2023-04" db="EMBL/GenBank/DDBJ databases">
        <title>Aspergillus oryzae var. brunneus NBRC 4377.</title>
        <authorList>
            <person name="Ichikawa N."/>
            <person name="Sato H."/>
            <person name="Tonouchi N."/>
        </authorList>
    </citation>
    <scope>NUCLEOTIDE SEQUENCE</scope>
    <source>
        <strain evidence="1">NBRC 4377</strain>
    </source>
</reference>
<name>A0ABQ6KLE6_ASPOZ</name>
<evidence type="ECO:0000313" key="2">
    <source>
        <dbReference type="Proteomes" id="UP001165189"/>
    </source>
</evidence>
<gene>
    <name evidence="1" type="ORF">Aory05_000322600</name>
</gene>
<evidence type="ECO:0000313" key="1">
    <source>
        <dbReference type="EMBL" id="GMG44253.1"/>
    </source>
</evidence>
<dbReference type="Proteomes" id="UP001165189">
    <property type="component" value="Unassembled WGS sequence"/>
</dbReference>
<protein>
    <submittedName>
        <fullName evidence="1">Unnamed protein product</fullName>
    </submittedName>
</protein>
<organism evidence="1 2">
    <name type="scientific">Aspergillus oryzae var. brunneus</name>
    <dbReference type="NCBI Taxonomy" id="332754"/>
    <lineage>
        <taxon>Eukaryota</taxon>
        <taxon>Fungi</taxon>
        <taxon>Dikarya</taxon>
        <taxon>Ascomycota</taxon>
        <taxon>Pezizomycotina</taxon>
        <taxon>Eurotiomycetes</taxon>
        <taxon>Eurotiomycetidae</taxon>
        <taxon>Eurotiales</taxon>
        <taxon>Aspergillaceae</taxon>
        <taxon>Aspergillus</taxon>
        <taxon>Aspergillus subgen. Circumdati</taxon>
    </lineage>
</organism>
<keyword evidence="2" id="KW-1185">Reference proteome</keyword>
<dbReference type="EMBL" id="BSYB01000010">
    <property type="protein sequence ID" value="GMG44253.1"/>
    <property type="molecule type" value="Genomic_DNA"/>
</dbReference>
<proteinExistence type="predicted"/>